<sequence length="112" mass="12899">MWPFVQATEAEEKRDKYQSLYNKLDHYYNEYKNKESELLTHQKNYVDAMSTSNKECVTAAIYDTKEADCLVELNKLIAALTDKASIIEGLKTTAKTKYDYYKHKAVQEAAGS</sequence>
<evidence type="ECO:0000313" key="3">
    <source>
        <dbReference type="Proteomes" id="UP000533953"/>
    </source>
</evidence>
<dbReference type="AlphaFoldDB" id="A0A7X0XE86"/>
<comment type="caution">
    <text evidence="2">The sequence shown here is derived from an EMBL/GenBank/DDBJ whole genome shotgun (WGS) entry which is preliminary data.</text>
</comment>
<dbReference type="EMBL" id="JAASTX010000014">
    <property type="protein sequence ID" value="MBC1492417.1"/>
    <property type="molecule type" value="Genomic_DNA"/>
</dbReference>
<name>A0A7X0XE86_9LIST</name>
<evidence type="ECO:0000256" key="1">
    <source>
        <dbReference type="SAM" id="Coils"/>
    </source>
</evidence>
<dbReference type="Proteomes" id="UP000533953">
    <property type="component" value="Unassembled WGS sequence"/>
</dbReference>
<evidence type="ECO:0000313" key="2">
    <source>
        <dbReference type="EMBL" id="MBC1492417.1"/>
    </source>
</evidence>
<keyword evidence="1" id="KW-0175">Coiled coil</keyword>
<accession>A0A7X0XE86</accession>
<reference evidence="2 3" key="1">
    <citation type="submission" date="2020-03" db="EMBL/GenBank/DDBJ databases">
        <title>Soil Listeria distribution.</title>
        <authorList>
            <person name="Liao J."/>
            <person name="Wiedmann M."/>
        </authorList>
    </citation>
    <scope>NUCLEOTIDE SEQUENCE [LARGE SCALE GENOMIC DNA]</scope>
    <source>
        <strain evidence="2 3">FSL L7-1547</strain>
    </source>
</reference>
<protein>
    <submittedName>
        <fullName evidence="2">Uncharacterized protein</fullName>
    </submittedName>
</protein>
<feature type="coiled-coil region" evidence="1">
    <location>
        <begin position="10"/>
        <end position="37"/>
    </location>
</feature>
<proteinExistence type="predicted"/>
<gene>
    <name evidence="2" type="ORF">HCI99_11265</name>
</gene>
<organism evidence="2 3">
    <name type="scientific">Listeria booriae</name>
    <dbReference type="NCBI Taxonomy" id="1552123"/>
    <lineage>
        <taxon>Bacteria</taxon>
        <taxon>Bacillati</taxon>
        <taxon>Bacillota</taxon>
        <taxon>Bacilli</taxon>
        <taxon>Bacillales</taxon>
        <taxon>Listeriaceae</taxon>
        <taxon>Listeria</taxon>
    </lineage>
</organism>